<sequence>MKNLSQYFQDQNEKPDQIIPYNSTTKNQPQTKVFSPPAVEHFIAQDRKIKMMETEIEVKKKEIEEFQKKLQKITDDHDEMTKHMIKSQKQKEEVLERFPPTFKDVQQIILQKVLKTEYEDFVQTQVLLREMAKDEIQPLGMAFSVDLFKEEPHRHQNCQCEKGFLIVKASFELSSWIDQEIKGVALSFEKLMKFGMIGRIVLTKSKQVKFFQKHWKLSYLLTKIFKKTKFPAVINLAITSIPPSYNEGYIEDARHRITVEVFSKSVPYQTHLPIGAFKEELQQFDTSVAEQISLWRAFTFINSGQSYYHPLALEDATMKVYARKEVLPIDIPFPNLKFNNPSMVQHFKDVNAIIALSHMGDYSTGYLPVVEEEDELPLGFPRGYNSEYDSDQSPQSDEMTLSTLTVN</sequence>
<evidence type="ECO:0000313" key="2">
    <source>
        <dbReference type="Proteomes" id="UP000827976"/>
    </source>
</evidence>
<name>A0ACB7W5E8_DIOAL</name>
<gene>
    <name evidence="1" type="ORF">IHE45_05G132800</name>
</gene>
<reference evidence="2" key="1">
    <citation type="journal article" date="2022" name="Nat. Commun.">
        <title>Chromosome evolution and the genetic basis of agronomically important traits in greater yam.</title>
        <authorList>
            <person name="Bredeson J.V."/>
            <person name="Lyons J.B."/>
            <person name="Oniyinde I.O."/>
            <person name="Okereke N.R."/>
            <person name="Kolade O."/>
            <person name="Nnabue I."/>
            <person name="Nwadili C.O."/>
            <person name="Hribova E."/>
            <person name="Parker M."/>
            <person name="Nwogha J."/>
            <person name="Shu S."/>
            <person name="Carlson J."/>
            <person name="Kariba R."/>
            <person name="Muthemba S."/>
            <person name="Knop K."/>
            <person name="Barton G.J."/>
            <person name="Sherwood A.V."/>
            <person name="Lopez-Montes A."/>
            <person name="Asiedu R."/>
            <person name="Jamnadass R."/>
            <person name="Muchugi A."/>
            <person name="Goodstein D."/>
            <person name="Egesi C.N."/>
            <person name="Featherston J."/>
            <person name="Asfaw A."/>
            <person name="Simpson G.G."/>
            <person name="Dolezel J."/>
            <person name="Hendre P.S."/>
            <person name="Van Deynze A."/>
            <person name="Kumar P.L."/>
            <person name="Obidiegwu J.E."/>
            <person name="Bhattacharjee R."/>
            <person name="Rokhsar D.S."/>
        </authorList>
    </citation>
    <scope>NUCLEOTIDE SEQUENCE [LARGE SCALE GENOMIC DNA]</scope>
    <source>
        <strain evidence="2">cv. TDa95/00328</strain>
    </source>
</reference>
<accession>A0ACB7W5E8</accession>
<dbReference type="EMBL" id="CM037015">
    <property type="protein sequence ID" value="KAH7682604.1"/>
    <property type="molecule type" value="Genomic_DNA"/>
</dbReference>
<protein>
    <submittedName>
        <fullName evidence="1">Retrovirus capsid N-terminal protein</fullName>
    </submittedName>
</protein>
<keyword evidence="2" id="KW-1185">Reference proteome</keyword>
<dbReference type="Proteomes" id="UP000827976">
    <property type="component" value="Chromosome 5"/>
</dbReference>
<comment type="caution">
    <text evidence="1">The sequence shown here is derived from an EMBL/GenBank/DDBJ whole genome shotgun (WGS) entry which is preliminary data.</text>
</comment>
<proteinExistence type="predicted"/>
<organism evidence="1 2">
    <name type="scientific">Dioscorea alata</name>
    <name type="common">Purple yam</name>
    <dbReference type="NCBI Taxonomy" id="55571"/>
    <lineage>
        <taxon>Eukaryota</taxon>
        <taxon>Viridiplantae</taxon>
        <taxon>Streptophyta</taxon>
        <taxon>Embryophyta</taxon>
        <taxon>Tracheophyta</taxon>
        <taxon>Spermatophyta</taxon>
        <taxon>Magnoliopsida</taxon>
        <taxon>Liliopsida</taxon>
        <taxon>Dioscoreales</taxon>
        <taxon>Dioscoreaceae</taxon>
        <taxon>Dioscorea</taxon>
    </lineage>
</organism>
<evidence type="ECO:0000313" key="1">
    <source>
        <dbReference type="EMBL" id="KAH7682604.1"/>
    </source>
</evidence>